<dbReference type="InterPro" id="IPR056906">
    <property type="entry name" value="ORF2/G2P_dom"/>
</dbReference>
<dbReference type="RefSeq" id="WP_256311049.1">
    <property type="nucleotide sequence ID" value="NZ_JANGAC010000004.1"/>
</dbReference>
<proteinExistence type="predicted"/>
<comment type="caution">
    <text evidence="2">The sequence shown here is derived from an EMBL/GenBank/DDBJ whole genome shotgun (WGS) entry which is preliminary data.</text>
</comment>
<reference evidence="2 3" key="1">
    <citation type="submission" date="2022-06" db="EMBL/GenBank/DDBJ databases">
        <title>Isolation of gut microbiota from human fecal samples.</title>
        <authorList>
            <person name="Pamer E.G."/>
            <person name="Barat B."/>
            <person name="Waligurski E."/>
            <person name="Medina S."/>
            <person name="Paddock L."/>
            <person name="Mostad J."/>
        </authorList>
    </citation>
    <scope>NUCLEOTIDE SEQUENCE [LARGE SCALE GENOMIC DNA]</scope>
    <source>
        <strain evidence="2 3">DFI.7.95</strain>
    </source>
</reference>
<organism evidence="2 3">
    <name type="scientific">Tissierella carlieri</name>
    <dbReference type="NCBI Taxonomy" id="689904"/>
    <lineage>
        <taxon>Bacteria</taxon>
        <taxon>Bacillati</taxon>
        <taxon>Bacillota</taxon>
        <taxon>Tissierellia</taxon>
        <taxon>Tissierellales</taxon>
        <taxon>Tissierellaceae</taxon>
        <taxon>Tissierella</taxon>
    </lineage>
</organism>
<evidence type="ECO:0000259" key="1">
    <source>
        <dbReference type="Pfam" id="PF23343"/>
    </source>
</evidence>
<accession>A0ABT1S917</accession>
<gene>
    <name evidence="2" type="ORF">NE686_07745</name>
</gene>
<name>A0ABT1S917_9FIRM</name>
<keyword evidence="3" id="KW-1185">Reference proteome</keyword>
<dbReference type="Pfam" id="PF23343">
    <property type="entry name" value="REP_ORF2-G2P"/>
    <property type="match status" value="1"/>
</dbReference>
<dbReference type="Proteomes" id="UP001524478">
    <property type="component" value="Unassembled WGS sequence"/>
</dbReference>
<feature type="domain" description="Replication-associated protein ORF2/G2P" evidence="1">
    <location>
        <begin position="84"/>
        <end position="186"/>
    </location>
</feature>
<dbReference type="EMBL" id="JANGAC010000004">
    <property type="protein sequence ID" value="MCQ4922971.1"/>
    <property type="molecule type" value="Genomic_DNA"/>
</dbReference>
<evidence type="ECO:0000313" key="2">
    <source>
        <dbReference type="EMBL" id="MCQ4922971.1"/>
    </source>
</evidence>
<protein>
    <recommendedName>
        <fullName evidence="1">Replication-associated protein ORF2/G2P domain-containing protein</fullName>
    </recommendedName>
</protein>
<sequence>MIDIMAYNFTIKKAGKKFTLKKYNQINYFNYASKNKVVGNKGKSENKKDNFLKSLIRARQNVFDIISCNINNVPDFYGNPQLPKFLTLTFKENITDSSTANLEFTNFNKRLSYHLYKTNKNVLKYICIPEFQKRGAIHFHVLYFNMPYVDFKEIENIWGNGFIFIESVKDNIEDYAKYVAKYINKENSKGEDNFDIYVDKNMLNQKRYFCSRGLHRPVVLKLAIDNDTYEMITSYLKSFHIDNYTYENEFIGKVEENSYEIKSKEVIKILFLTIKNIMKDMHLIYNHPLKLDYEKIKEYFKMKDLCDWLNPTKEVAPW</sequence>
<evidence type="ECO:0000313" key="3">
    <source>
        <dbReference type="Proteomes" id="UP001524478"/>
    </source>
</evidence>